<keyword evidence="2" id="KW-1185">Reference proteome</keyword>
<dbReference type="PANTHER" id="PTHR18868">
    <property type="entry name" value="OS07G0665300 PROTEIN-RELATED"/>
    <property type="match status" value="1"/>
</dbReference>
<sequence>MLTSKRYDDTLTESWKRNKRISNLARSPKKYKRIRNGAEAAKLLTTDSIVFDWDSNQGTWSELSEEVQSKLSKSVVSLALSDGHTMLFACSGIAVERVGHVTRFMTSASLVRALNDNRKDHGNLKVEVRYEDNAVAGFLGEYNLCHNVAVVNVMTFPDVHFKLFNNRVDFLPCTKVVALGRGISGKLMTTGGILTGNSSEHFLTLSSCKISQVCEGGPLFDLDGNFVGMNLLSVNEGTVFLPMWHVYNQLTRFKSLREIKFPARLNLYQAFRVGERLAVEIPDFYQEGEDGMVLVNTFEEPFGDIFGKGVWSKLSETAISNIRKNVVALASFIGKRRIFACTGFCIDWNGSTIIVTSASLITNPGSGNKIDENLRIEVLLPSQERKEGTLQHYSL</sequence>
<dbReference type="EMBL" id="BQKI01000004">
    <property type="protein sequence ID" value="GJM91791.1"/>
    <property type="molecule type" value="Genomic_DNA"/>
</dbReference>
<name>A0AAV5BZY7_ELECO</name>
<proteinExistence type="predicted"/>
<dbReference type="Pfam" id="PF13365">
    <property type="entry name" value="Trypsin_2"/>
    <property type="match status" value="1"/>
</dbReference>
<comment type="caution">
    <text evidence="1">The sequence shown here is derived from an EMBL/GenBank/DDBJ whole genome shotgun (WGS) entry which is preliminary data.</text>
</comment>
<dbReference type="SUPFAM" id="SSF50494">
    <property type="entry name" value="Trypsin-like serine proteases"/>
    <property type="match status" value="1"/>
</dbReference>
<gene>
    <name evidence="1" type="primary">ga08202</name>
    <name evidence="1" type="ORF">PR202_ga08202</name>
</gene>
<reference evidence="1" key="1">
    <citation type="journal article" date="2018" name="DNA Res.">
        <title>Multiple hybrid de novo genome assembly of finger millet, an orphan allotetraploid crop.</title>
        <authorList>
            <person name="Hatakeyama M."/>
            <person name="Aluri S."/>
            <person name="Balachadran M.T."/>
            <person name="Sivarajan S.R."/>
            <person name="Patrignani A."/>
            <person name="Gruter S."/>
            <person name="Poveda L."/>
            <person name="Shimizu-Inatsugi R."/>
            <person name="Baeten J."/>
            <person name="Francoijs K.J."/>
            <person name="Nataraja K.N."/>
            <person name="Reddy Y.A.N."/>
            <person name="Phadnis S."/>
            <person name="Ravikumar R.L."/>
            <person name="Schlapbach R."/>
            <person name="Sreeman S.M."/>
            <person name="Shimizu K.K."/>
        </authorList>
    </citation>
    <scope>NUCLEOTIDE SEQUENCE</scope>
</reference>
<evidence type="ECO:0000313" key="2">
    <source>
        <dbReference type="Proteomes" id="UP001054889"/>
    </source>
</evidence>
<dbReference type="Proteomes" id="UP001054889">
    <property type="component" value="Unassembled WGS sequence"/>
</dbReference>
<evidence type="ECO:0000313" key="1">
    <source>
        <dbReference type="EMBL" id="GJM91791.1"/>
    </source>
</evidence>
<reference evidence="1" key="2">
    <citation type="submission" date="2021-12" db="EMBL/GenBank/DDBJ databases">
        <title>Resequencing data analysis of finger millet.</title>
        <authorList>
            <person name="Hatakeyama M."/>
            <person name="Aluri S."/>
            <person name="Balachadran M.T."/>
            <person name="Sivarajan S.R."/>
            <person name="Poveda L."/>
            <person name="Shimizu-Inatsugi R."/>
            <person name="Schlapbach R."/>
            <person name="Sreeman S.M."/>
            <person name="Shimizu K.K."/>
        </authorList>
    </citation>
    <scope>NUCLEOTIDE SEQUENCE</scope>
</reference>
<dbReference type="AlphaFoldDB" id="A0AAV5BZY7"/>
<protein>
    <submittedName>
        <fullName evidence="1">Uncharacterized protein</fullName>
    </submittedName>
</protein>
<dbReference type="Gene3D" id="2.40.10.120">
    <property type="match status" value="1"/>
</dbReference>
<accession>A0AAV5BZY7</accession>
<organism evidence="1 2">
    <name type="scientific">Eleusine coracana subsp. coracana</name>
    <dbReference type="NCBI Taxonomy" id="191504"/>
    <lineage>
        <taxon>Eukaryota</taxon>
        <taxon>Viridiplantae</taxon>
        <taxon>Streptophyta</taxon>
        <taxon>Embryophyta</taxon>
        <taxon>Tracheophyta</taxon>
        <taxon>Spermatophyta</taxon>
        <taxon>Magnoliopsida</taxon>
        <taxon>Liliopsida</taxon>
        <taxon>Poales</taxon>
        <taxon>Poaceae</taxon>
        <taxon>PACMAD clade</taxon>
        <taxon>Chloridoideae</taxon>
        <taxon>Cynodonteae</taxon>
        <taxon>Eleusininae</taxon>
        <taxon>Eleusine</taxon>
    </lineage>
</organism>
<dbReference type="InterPro" id="IPR009003">
    <property type="entry name" value="Peptidase_S1_PA"/>
</dbReference>
<dbReference type="PANTHER" id="PTHR18868:SF49">
    <property type="entry name" value="OS11G0147200 PROTEIN"/>
    <property type="match status" value="1"/>
</dbReference>